<gene>
    <name evidence="2" type="ORF">Vgi01_40040</name>
</gene>
<sequence length="120" mass="13137">MFGAASANITPCAYWAHEPSEPPVRINDKGPRNVLIVQNLRDPGTPHRGGELLREKFAKRPRRVSVDGSGHGVYVYGDNASVLNVTTIYLVGSTMPKDAFCRPTNPYGGIPTYGNQRTPR</sequence>
<accession>A0ABQ4IHD8</accession>
<protein>
    <recommendedName>
        <fullName evidence="1">Peptidase S33 tripeptidyl aminopeptidase-like C-terminal domain-containing protein</fullName>
    </recommendedName>
</protein>
<dbReference type="Pfam" id="PF08386">
    <property type="entry name" value="Abhydrolase_4"/>
    <property type="match status" value="1"/>
</dbReference>
<comment type="caution">
    <text evidence="2">The sequence shown here is derived from an EMBL/GenBank/DDBJ whole genome shotgun (WGS) entry which is preliminary data.</text>
</comment>
<reference evidence="2 3" key="1">
    <citation type="submission" date="2021-01" db="EMBL/GenBank/DDBJ databases">
        <title>Whole genome shotgun sequence of Verrucosispora gifhornensis NBRC 16317.</title>
        <authorList>
            <person name="Komaki H."/>
            <person name="Tamura T."/>
        </authorList>
    </citation>
    <scope>NUCLEOTIDE SEQUENCE [LARGE SCALE GENOMIC DNA]</scope>
    <source>
        <strain evidence="2 3">NBRC 16317</strain>
    </source>
</reference>
<feature type="domain" description="Peptidase S33 tripeptidyl aminopeptidase-like C-terminal" evidence="1">
    <location>
        <begin position="5"/>
        <end position="99"/>
    </location>
</feature>
<name>A0ABQ4IHD8_9ACTN</name>
<evidence type="ECO:0000313" key="2">
    <source>
        <dbReference type="EMBL" id="GIJ17320.1"/>
    </source>
</evidence>
<dbReference type="RefSeq" id="WP_204292003.1">
    <property type="nucleotide sequence ID" value="NZ_BAAAGZ010000018.1"/>
</dbReference>
<dbReference type="EMBL" id="BOPA01000027">
    <property type="protein sequence ID" value="GIJ17320.1"/>
    <property type="molecule type" value="Genomic_DNA"/>
</dbReference>
<dbReference type="Proteomes" id="UP000647860">
    <property type="component" value="Unassembled WGS sequence"/>
</dbReference>
<dbReference type="InterPro" id="IPR013595">
    <property type="entry name" value="Pept_S33_TAP-like_C"/>
</dbReference>
<proteinExistence type="predicted"/>
<evidence type="ECO:0000313" key="3">
    <source>
        <dbReference type="Proteomes" id="UP000647860"/>
    </source>
</evidence>
<organism evidence="2 3">
    <name type="scientific">Micromonospora gifhornensis</name>
    <dbReference type="NCBI Taxonomy" id="84594"/>
    <lineage>
        <taxon>Bacteria</taxon>
        <taxon>Bacillati</taxon>
        <taxon>Actinomycetota</taxon>
        <taxon>Actinomycetes</taxon>
        <taxon>Micromonosporales</taxon>
        <taxon>Micromonosporaceae</taxon>
        <taxon>Micromonospora</taxon>
    </lineage>
</organism>
<evidence type="ECO:0000259" key="1">
    <source>
        <dbReference type="Pfam" id="PF08386"/>
    </source>
</evidence>
<keyword evidence="3" id="KW-1185">Reference proteome</keyword>